<evidence type="ECO:0000256" key="4">
    <source>
        <dbReference type="ARBA" id="ARBA00022737"/>
    </source>
</evidence>
<dbReference type="SMART" id="SM01091">
    <property type="entry name" value="CorC_HlyC"/>
    <property type="match status" value="1"/>
</dbReference>
<dbReference type="PROSITE" id="PS51846">
    <property type="entry name" value="CNNM"/>
    <property type="match status" value="1"/>
</dbReference>
<proteinExistence type="inferred from homology"/>
<accession>A0A133PM67</accession>
<dbReference type="Gene3D" id="3.30.465.10">
    <property type="match status" value="1"/>
</dbReference>
<organism evidence="13">
    <name type="scientific">Peptoniphilus harei</name>
    <dbReference type="NCBI Taxonomy" id="54005"/>
    <lineage>
        <taxon>Bacteria</taxon>
        <taxon>Bacillati</taxon>
        <taxon>Bacillota</taxon>
        <taxon>Tissierellia</taxon>
        <taxon>Tissierellales</taxon>
        <taxon>Peptoniphilaceae</taxon>
        <taxon>Peptoniphilus</taxon>
    </lineage>
</organism>
<comment type="caution">
    <text evidence="13">The sequence shown here is derived from an EMBL/GenBank/DDBJ whole genome shotgun (WGS) entry which is preliminary data.</text>
</comment>
<comment type="similarity">
    <text evidence="2">Belongs to the UPF0053 family.</text>
</comment>
<dbReference type="Pfam" id="PF03471">
    <property type="entry name" value="CorC_HlyC"/>
    <property type="match status" value="1"/>
</dbReference>
<evidence type="ECO:0000256" key="10">
    <source>
        <dbReference type="SAM" id="Phobius"/>
    </source>
</evidence>
<dbReference type="GO" id="GO:0050660">
    <property type="term" value="F:flavin adenine dinucleotide binding"/>
    <property type="evidence" value="ECO:0007669"/>
    <property type="project" value="InterPro"/>
</dbReference>
<dbReference type="GO" id="GO:0005886">
    <property type="term" value="C:plasma membrane"/>
    <property type="evidence" value="ECO:0007669"/>
    <property type="project" value="TreeGrafter"/>
</dbReference>
<evidence type="ECO:0000256" key="5">
    <source>
        <dbReference type="ARBA" id="ARBA00022989"/>
    </source>
</evidence>
<dbReference type="Gene3D" id="3.10.580.10">
    <property type="entry name" value="CBS-domain"/>
    <property type="match status" value="1"/>
</dbReference>
<comment type="subcellular location">
    <subcellularLocation>
        <location evidence="1">Membrane</location>
        <topology evidence="1">Multi-pass membrane protein</topology>
    </subcellularLocation>
</comment>
<feature type="transmembrane region" description="Helical" evidence="10">
    <location>
        <begin position="92"/>
        <end position="111"/>
    </location>
</feature>
<evidence type="ECO:0000256" key="7">
    <source>
        <dbReference type="ARBA" id="ARBA00023136"/>
    </source>
</evidence>
<dbReference type="PANTHER" id="PTHR22777:SF17">
    <property type="entry name" value="UPF0053 PROTEIN SLL0260"/>
    <property type="match status" value="1"/>
</dbReference>
<dbReference type="Pfam" id="PF01595">
    <property type="entry name" value="CNNM"/>
    <property type="match status" value="1"/>
</dbReference>
<sequence length="423" mass="49125">MELNFMTYYIYLILALVAIYFSYLFTLIENAYLALGSVKLSKLEDLEVKNISVIKKLVKKENIYSTTLILDYFSNSLSIIFTSLFFYEYFDILGLVIGIILSTIIIIIFGESLPRNLGKNNYEKIVPKYAKFLNFLITILRPFSMFINFLSQSIIKIVIKDKDYKAPIITEEDLIDAMDLGMEEGIINKNESRMIQNVIDFKDNYAKDIMTPRTDIVAIDIEENFDEIIEKISEYSYSRMPVYEDNLDNIVGILNVKDIFHMDRTKSLFDNKEFFKKAFFTFEYKPTGTLFSEMRQKKLSVAIVTDEYGGTEGMITFEDIFEKIVGQISDEYDKEEDEEILQVGPNKYIIEAAINIDEINQIFGTELECQEFDSLGGYIIENIDRFPKLNEVITIGDLKFTIVKKTKNRIEKILVDFPADIKK</sequence>
<evidence type="ECO:0000313" key="14">
    <source>
        <dbReference type="Proteomes" id="UP000070174"/>
    </source>
</evidence>
<dbReference type="SUPFAM" id="SSF56176">
    <property type="entry name" value="FAD-binding/transporter-associated domain-like"/>
    <property type="match status" value="1"/>
</dbReference>
<evidence type="ECO:0000256" key="3">
    <source>
        <dbReference type="ARBA" id="ARBA00022692"/>
    </source>
</evidence>
<evidence type="ECO:0000256" key="9">
    <source>
        <dbReference type="PROSITE-ProRule" id="PRU01193"/>
    </source>
</evidence>
<dbReference type="EMBL" id="LRQE01000034">
    <property type="protein sequence ID" value="KXA29660.1"/>
    <property type="molecule type" value="Genomic_DNA"/>
</dbReference>
<feature type="domain" description="CBS" evidence="11">
    <location>
        <begin position="210"/>
        <end position="271"/>
    </location>
</feature>
<keyword evidence="4" id="KW-0677">Repeat</keyword>
<dbReference type="SUPFAM" id="SSF54631">
    <property type="entry name" value="CBS-domain pair"/>
    <property type="match status" value="1"/>
</dbReference>
<dbReference type="PATRIC" id="fig|54005.3.peg.1268"/>
<dbReference type="AlphaFoldDB" id="A0A133PM67"/>
<dbReference type="InterPro" id="IPR000644">
    <property type="entry name" value="CBS_dom"/>
</dbReference>
<dbReference type="FunFam" id="3.10.580.10:FF:000002">
    <property type="entry name" value="Magnesium/cobalt efflux protein CorC"/>
    <property type="match status" value="1"/>
</dbReference>
<keyword evidence="7 9" id="KW-0472">Membrane</keyword>
<feature type="transmembrane region" description="Helical" evidence="10">
    <location>
        <begin position="63"/>
        <end position="86"/>
    </location>
</feature>
<protein>
    <recommendedName>
        <fullName evidence="15">Magnesium and cobalt efflux protein CorC</fullName>
    </recommendedName>
</protein>
<gene>
    <name evidence="13" type="ORF">HMPREF3229_01286</name>
</gene>
<keyword evidence="3 9" id="KW-0812">Transmembrane</keyword>
<name>A0A133PM67_9FIRM</name>
<keyword evidence="6 8" id="KW-0129">CBS domain</keyword>
<dbReference type="Proteomes" id="UP000070174">
    <property type="component" value="Unassembled WGS sequence"/>
</dbReference>
<feature type="transmembrane region" description="Helical" evidence="10">
    <location>
        <begin position="6"/>
        <end position="25"/>
    </location>
</feature>
<dbReference type="InterPro" id="IPR005170">
    <property type="entry name" value="Transptr-assoc_dom"/>
</dbReference>
<evidence type="ECO:0000256" key="1">
    <source>
        <dbReference type="ARBA" id="ARBA00004141"/>
    </source>
</evidence>
<dbReference type="InterPro" id="IPR046342">
    <property type="entry name" value="CBS_dom_sf"/>
</dbReference>
<evidence type="ECO:0000313" key="13">
    <source>
        <dbReference type="EMBL" id="KXA29660.1"/>
    </source>
</evidence>
<keyword evidence="5 9" id="KW-1133">Transmembrane helix</keyword>
<dbReference type="InterPro" id="IPR044751">
    <property type="entry name" value="Ion_transp-like_CBS"/>
</dbReference>
<dbReference type="CDD" id="cd04590">
    <property type="entry name" value="CBS_pair_CorC_HlyC_assoc"/>
    <property type="match status" value="1"/>
</dbReference>
<dbReference type="InterPro" id="IPR002550">
    <property type="entry name" value="CNNM"/>
</dbReference>
<dbReference type="PROSITE" id="PS51371">
    <property type="entry name" value="CBS"/>
    <property type="match status" value="1"/>
</dbReference>
<evidence type="ECO:0000256" key="2">
    <source>
        <dbReference type="ARBA" id="ARBA00006337"/>
    </source>
</evidence>
<feature type="domain" description="CNNM transmembrane" evidence="12">
    <location>
        <begin position="4"/>
        <end position="191"/>
    </location>
</feature>
<dbReference type="Pfam" id="PF00571">
    <property type="entry name" value="CBS"/>
    <property type="match status" value="2"/>
</dbReference>
<evidence type="ECO:0000256" key="6">
    <source>
        <dbReference type="ARBA" id="ARBA00023122"/>
    </source>
</evidence>
<evidence type="ECO:0000256" key="8">
    <source>
        <dbReference type="PROSITE-ProRule" id="PRU00703"/>
    </source>
</evidence>
<reference evidence="13 14" key="1">
    <citation type="submission" date="2016-01" db="EMBL/GenBank/DDBJ databases">
        <authorList>
            <person name="Oliw E.H."/>
        </authorList>
    </citation>
    <scope>NUCLEOTIDE SEQUENCE [LARGE SCALE GENOMIC DNA]</scope>
    <source>
        <strain evidence="13 14">CMW7756A</strain>
    </source>
</reference>
<evidence type="ECO:0008006" key="15">
    <source>
        <dbReference type="Google" id="ProtNLM"/>
    </source>
</evidence>
<dbReference type="PANTHER" id="PTHR22777">
    <property type="entry name" value="HEMOLYSIN-RELATED"/>
    <property type="match status" value="1"/>
</dbReference>
<dbReference type="InterPro" id="IPR016169">
    <property type="entry name" value="FAD-bd_PCMH_sub2"/>
</dbReference>
<feature type="transmembrane region" description="Helical" evidence="10">
    <location>
        <begin position="132"/>
        <end position="150"/>
    </location>
</feature>
<evidence type="ECO:0000259" key="12">
    <source>
        <dbReference type="PROSITE" id="PS51846"/>
    </source>
</evidence>
<evidence type="ECO:0000259" key="11">
    <source>
        <dbReference type="PROSITE" id="PS51371"/>
    </source>
</evidence>
<dbReference type="InterPro" id="IPR036318">
    <property type="entry name" value="FAD-bd_PCMH-like_sf"/>
</dbReference>